<evidence type="ECO:0000313" key="1">
    <source>
        <dbReference type="EMBL" id="AEI39776.1"/>
    </source>
</evidence>
<reference evidence="1 2" key="2">
    <citation type="journal article" date="2013" name="Genome Announc.">
        <title>Genome Sequence of Growth-Improving Paenibacillus mucilaginosus Strain KNP414.</title>
        <authorList>
            <person name="Lu J.J."/>
            <person name="Wang J.F."/>
            <person name="Hu X.F."/>
        </authorList>
    </citation>
    <scope>NUCLEOTIDE SEQUENCE [LARGE SCALE GENOMIC DNA]</scope>
    <source>
        <strain evidence="1 2">KNP414</strain>
    </source>
</reference>
<protein>
    <submittedName>
        <fullName evidence="1">Uncharacterized protein</fullName>
    </submittedName>
</protein>
<organism evidence="1 2">
    <name type="scientific">Paenibacillus mucilaginosus (strain KNP414)</name>
    <dbReference type="NCBI Taxonomy" id="1036673"/>
    <lineage>
        <taxon>Bacteria</taxon>
        <taxon>Bacillati</taxon>
        <taxon>Bacillota</taxon>
        <taxon>Bacilli</taxon>
        <taxon>Bacillales</taxon>
        <taxon>Paenibacillaceae</taxon>
        <taxon>Paenibacillus</taxon>
    </lineage>
</organism>
<dbReference type="HOGENOM" id="CLU_3255042_0_0_9"/>
<accession>F8FH74</accession>
<sequence length="42" mass="4735">MADLEEIHPLGATLLQVSYDHLNTLFHLKMSQDMLSIQPLAV</sequence>
<dbReference type="KEGG" id="pms:KNP414_01209"/>
<evidence type="ECO:0000313" key="2">
    <source>
        <dbReference type="Proteomes" id="UP000006620"/>
    </source>
</evidence>
<name>F8FH74_PAEMK</name>
<proteinExistence type="predicted"/>
<dbReference type="EMBL" id="CP002869">
    <property type="protein sequence ID" value="AEI39776.1"/>
    <property type="molecule type" value="Genomic_DNA"/>
</dbReference>
<dbReference type="Proteomes" id="UP000006620">
    <property type="component" value="Chromosome"/>
</dbReference>
<dbReference type="AlphaFoldDB" id="F8FH74"/>
<gene>
    <name evidence="1" type="ordered locus">KNP414_01209</name>
</gene>
<reference evidence="2" key="1">
    <citation type="submission" date="2011-06" db="EMBL/GenBank/DDBJ databases">
        <title>Complete genome sequence of Paenibacillus mucilaginosus KNP414.</title>
        <authorList>
            <person name="Wang J."/>
            <person name="Hu S."/>
            <person name="Hu X."/>
            <person name="Zhang B."/>
            <person name="Dong D."/>
            <person name="Zhang S."/>
            <person name="Zhao K."/>
            <person name="Wu D."/>
        </authorList>
    </citation>
    <scope>NUCLEOTIDE SEQUENCE [LARGE SCALE GENOMIC DNA]</scope>
    <source>
        <strain evidence="2">KNP414</strain>
    </source>
</reference>
<dbReference type="PATRIC" id="fig|1036673.3.peg.1049"/>